<keyword evidence="4 9" id="KW-0812">Transmembrane</keyword>
<dbReference type="PANTHER" id="PTHR43773">
    <property type="entry name" value="MAGNESIUM TRANSPORTER MGTE"/>
    <property type="match status" value="1"/>
</dbReference>
<dbReference type="Gene3D" id="3.10.580.10">
    <property type="entry name" value="CBS-domain"/>
    <property type="match status" value="1"/>
</dbReference>
<dbReference type="Proteomes" id="UP000824201">
    <property type="component" value="Unassembled WGS sequence"/>
</dbReference>
<feature type="domain" description="CBS" evidence="10">
    <location>
        <begin position="131"/>
        <end position="194"/>
    </location>
</feature>
<dbReference type="PROSITE" id="PS51371">
    <property type="entry name" value="CBS"/>
    <property type="match status" value="2"/>
</dbReference>
<dbReference type="Pfam" id="PF01769">
    <property type="entry name" value="MgtE"/>
    <property type="match status" value="1"/>
</dbReference>
<dbReference type="InterPro" id="IPR006669">
    <property type="entry name" value="MgtE_transporter"/>
</dbReference>
<dbReference type="CDD" id="cd04606">
    <property type="entry name" value="CBS_pair_Mg_transporter"/>
    <property type="match status" value="1"/>
</dbReference>
<comment type="subcellular location">
    <subcellularLocation>
        <location evidence="9">Cell membrane</location>
        <topology evidence="9">Multi-pass membrane protein</topology>
    </subcellularLocation>
    <subcellularLocation>
        <location evidence="1">Membrane</location>
        <topology evidence="1">Multi-pass membrane protein</topology>
    </subcellularLocation>
</comment>
<reference evidence="11" key="1">
    <citation type="submission" date="2020-10" db="EMBL/GenBank/DDBJ databases">
        <authorList>
            <person name="Gilroy R."/>
        </authorList>
    </citation>
    <scope>NUCLEOTIDE SEQUENCE</scope>
    <source>
        <strain evidence="11">ChiW13-3771</strain>
    </source>
</reference>
<feature type="transmembrane region" description="Helical" evidence="9">
    <location>
        <begin position="379"/>
        <end position="405"/>
    </location>
</feature>
<feature type="transmembrane region" description="Helical" evidence="9">
    <location>
        <begin position="353"/>
        <end position="373"/>
    </location>
</feature>
<evidence type="ECO:0000256" key="7">
    <source>
        <dbReference type="ARBA" id="ARBA00023136"/>
    </source>
</evidence>
<evidence type="ECO:0000256" key="9">
    <source>
        <dbReference type="RuleBase" id="RU362011"/>
    </source>
</evidence>
<comment type="similarity">
    <text evidence="2 9">Belongs to the SLC41A transporter family.</text>
</comment>
<proteinExistence type="inferred from homology"/>
<sequence length="445" mass="50287">MKRKMKFLLEQKRYNELWALLKEMNSADIAEAFAEIDETQMIVAYRLLSKDKAIDVFTDLEPDQQEDLINALSDQELYEVTSNLLMDDAADLIEEMPATVVKRILKHTPVEKRKIINQLLNYPEDSAGSVMTVEFVDLKANMTVEQAFQRIRSTGVNKETIYTCYVLDEGRILEGIVSVRELLFEDRNTKVNEIMETNMITVHTHDDQEEVVKLLDKYELMALPVLDNENRLVGIITIDDAIDVIHDEDTEDFERMAAMAPAEDTYFRTTVWEHAKNRILWLLVLMFSSIITGVIINKYEAAFQAIPLLVSFFPMLMDTGGNCGSQASTLIIRGMAVDEIHPRDILKAMWKEARISIIVGTILAFINGIRIWIQYQSAGIAVVIALSIIATVFISKLLGCCLPILAKKLKMDPAIMAAPLITTIVDTCSVLIYFNIAVQILGLAV</sequence>
<organism evidence="11 12">
    <name type="scientific">Candidatus Fimimorpha faecalis</name>
    <dbReference type="NCBI Taxonomy" id="2840824"/>
    <lineage>
        <taxon>Bacteria</taxon>
        <taxon>Bacillati</taxon>
        <taxon>Bacillota</taxon>
        <taxon>Clostridia</taxon>
        <taxon>Eubacteriales</taxon>
        <taxon>Candidatus Fimimorpha</taxon>
    </lineage>
</organism>
<dbReference type="PANTHER" id="PTHR43773:SF1">
    <property type="entry name" value="MAGNESIUM TRANSPORTER MGTE"/>
    <property type="match status" value="1"/>
</dbReference>
<dbReference type="EMBL" id="DVHN01000123">
    <property type="protein sequence ID" value="HIR89195.1"/>
    <property type="molecule type" value="Genomic_DNA"/>
</dbReference>
<dbReference type="InterPro" id="IPR006668">
    <property type="entry name" value="Mg_transptr_MgtE_intracell_dom"/>
</dbReference>
<evidence type="ECO:0000256" key="3">
    <source>
        <dbReference type="ARBA" id="ARBA00022448"/>
    </source>
</evidence>
<keyword evidence="6 9" id="KW-1133">Transmembrane helix</keyword>
<dbReference type="InterPro" id="IPR046342">
    <property type="entry name" value="CBS_dom_sf"/>
</dbReference>
<dbReference type="GO" id="GO:0046872">
    <property type="term" value="F:metal ion binding"/>
    <property type="evidence" value="ECO:0007669"/>
    <property type="project" value="UniProtKB-KW"/>
</dbReference>
<keyword evidence="9" id="KW-0479">Metal-binding</keyword>
<dbReference type="NCBIfam" id="TIGR00400">
    <property type="entry name" value="mgtE"/>
    <property type="match status" value="1"/>
</dbReference>
<evidence type="ECO:0000313" key="12">
    <source>
        <dbReference type="Proteomes" id="UP000824201"/>
    </source>
</evidence>
<protein>
    <recommendedName>
        <fullName evidence="9">Magnesium transporter MgtE</fullName>
    </recommendedName>
</protein>
<feature type="transmembrane region" description="Helical" evidence="9">
    <location>
        <begin position="308"/>
        <end position="332"/>
    </location>
</feature>
<dbReference type="Gene3D" id="1.10.357.20">
    <property type="entry name" value="SLC41 divalent cation transporters, integral membrane domain"/>
    <property type="match status" value="1"/>
</dbReference>
<dbReference type="SUPFAM" id="SSF54631">
    <property type="entry name" value="CBS-domain pair"/>
    <property type="match status" value="1"/>
</dbReference>
<dbReference type="SMART" id="SM00924">
    <property type="entry name" value="MgtE_N"/>
    <property type="match status" value="1"/>
</dbReference>
<keyword evidence="9" id="KW-1003">Cell membrane</keyword>
<dbReference type="Pfam" id="PF03448">
    <property type="entry name" value="MgtE_N"/>
    <property type="match status" value="1"/>
</dbReference>
<evidence type="ECO:0000313" key="11">
    <source>
        <dbReference type="EMBL" id="HIR89195.1"/>
    </source>
</evidence>
<dbReference type="SUPFAM" id="SSF161093">
    <property type="entry name" value="MgtE membrane domain-like"/>
    <property type="match status" value="1"/>
</dbReference>
<evidence type="ECO:0000256" key="8">
    <source>
        <dbReference type="PROSITE-ProRule" id="PRU00703"/>
    </source>
</evidence>
<keyword evidence="5 9" id="KW-0460">Magnesium</keyword>
<evidence type="ECO:0000256" key="5">
    <source>
        <dbReference type="ARBA" id="ARBA00022842"/>
    </source>
</evidence>
<feature type="domain" description="CBS" evidence="10">
    <location>
        <begin position="195"/>
        <end position="251"/>
    </location>
</feature>
<gene>
    <name evidence="11" type="primary">mgtE</name>
    <name evidence="11" type="ORF">IAC96_09615</name>
</gene>
<feature type="transmembrane region" description="Helical" evidence="9">
    <location>
        <begin position="279"/>
        <end position="296"/>
    </location>
</feature>
<dbReference type="InterPro" id="IPR036739">
    <property type="entry name" value="SLC41_membr_dom_sf"/>
</dbReference>
<dbReference type="GO" id="GO:0005886">
    <property type="term" value="C:plasma membrane"/>
    <property type="evidence" value="ECO:0007669"/>
    <property type="project" value="UniProtKB-SubCell"/>
</dbReference>
<dbReference type="GO" id="GO:0015095">
    <property type="term" value="F:magnesium ion transmembrane transporter activity"/>
    <property type="evidence" value="ECO:0007669"/>
    <property type="project" value="UniProtKB-UniRule"/>
</dbReference>
<dbReference type="AlphaFoldDB" id="A0A9D1EFG7"/>
<dbReference type="Gene3D" id="1.25.60.10">
    <property type="entry name" value="MgtE N-terminal domain-like"/>
    <property type="match status" value="1"/>
</dbReference>
<evidence type="ECO:0000256" key="6">
    <source>
        <dbReference type="ARBA" id="ARBA00022989"/>
    </source>
</evidence>
<keyword evidence="8" id="KW-0129">CBS domain</keyword>
<comment type="subunit">
    <text evidence="9">Homodimer.</text>
</comment>
<evidence type="ECO:0000259" key="10">
    <source>
        <dbReference type="PROSITE" id="PS51371"/>
    </source>
</evidence>
<comment type="caution">
    <text evidence="11">The sequence shown here is derived from an EMBL/GenBank/DDBJ whole genome shotgun (WGS) entry which is preliminary data.</text>
</comment>
<dbReference type="InterPro" id="IPR000644">
    <property type="entry name" value="CBS_dom"/>
</dbReference>
<name>A0A9D1EFG7_9FIRM</name>
<dbReference type="Pfam" id="PF00571">
    <property type="entry name" value="CBS"/>
    <property type="match status" value="2"/>
</dbReference>
<dbReference type="InterPro" id="IPR038076">
    <property type="entry name" value="MgtE_N_sf"/>
</dbReference>
<dbReference type="SUPFAM" id="SSF158791">
    <property type="entry name" value="MgtE N-terminal domain-like"/>
    <property type="match status" value="1"/>
</dbReference>
<evidence type="ECO:0000256" key="4">
    <source>
        <dbReference type="ARBA" id="ARBA00022692"/>
    </source>
</evidence>
<accession>A0A9D1EFG7</accession>
<reference evidence="11" key="2">
    <citation type="journal article" date="2021" name="PeerJ">
        <title>Extensive microbial diversity within the chicken gut microbiome revealed by metagenomics and culture.</title>
        <authorList>
            <person name="Gilroy R."/>
            <person name="Ravi A."/>
            <person name="Getino M."/>
            <person name="Pursley I."/>
            <person name="Horton D.L."/>
            <person name="Alikhan N.F."/>
            <person name="Baker D."/>
            <person name="Gharbi K."/>
            <person name="Hall N."/>
            <person name="Watson M."/>
            <person name="Adriaenssens E.M."/>
            <person name="Foster-Nyarko E."/>
            <person name="Jarju S."/>
            <person name="Secka A."/>
            <person name="Antonio M."/>
            <person name="Oren A."/>
            <person name="Chaudhuri R.R."/>
            <person name="La Ragione R."/>
            <person name="Hildebrand F."/>
            <person name="Pallen M.J."/>
        </authorList>
    </citation>
    <scope>NUCLEOTIDE SEQUENCE</scope>
    <source>
        <strain evidence="11">ChiW13-3771</strain>
    </source>
</reference>
<dbReference type="InterPro" id="IPR006667">
    <property type="entry name" value="SLC41_membr_dom"/>
</dbReference>
<comment type="function">
    <text evidence="9">Acts as a magnesium transporter.</text>
</comment>
<dbReference type="SMART" id="SM00116">
    <property type="entry name" value="CBS"/>
    <property type="match status" value="2"/>
</dbReference>
<evidence type="ECO:0000256" key="2">
    <source>
        <dbReference type="ARBA" id="ARBA00009749"/>
    </source>
</evidence>
<keyword evidence="3 9" id="KW-0813">Transport</keyword>
<keyword evidence="7 9" id="KW-0472">Membrane</keyword>
<evidence type="ECO:0000256" key="1">
    <source>
        <dbReference type="ARBA" id="ARBA00004141"/>
    </source>
</evidence>
<feature type="transmembrane region" description="Helical" evidence="9">
    <location>
        <begin position="417"/>
        <end position="441"/>
    </location>
</feature>